<dbReference type="Pfam" id="PF00512">
    <property type="entry name" value="HisKA"/>
    <property type="match status" value="1"/>
</dbReference>
<dbReference type="PRINTS" id="PR00344">
    <property type="entry name" value="BCTRLSENSOR"/>
</dbReference>
<dbReference type="InterPro" id="IPR001789">
    <property type="entry name" value="Sig_transdc_resp-reg_receiver"/>
</dbReference>
<dbReference type="Proteomes" id="UP001597216">
    <property type="component" value="Unassembled WGS sequence"/>
</dbReference>
<dbReference type="Pfam" id="PF00072">
    <property type="entry name" value="Response_reg"/>
    <property type="match status" value="1"/>
</dbReference>
<dbReference type="Pfam" id="PF02518">
    <property type="entry name" value="HATPase_c"/>
    <property type="match status" value="1"/>
</dbReference>
<dbReference type="PROSITE" id="PS50109">
    <property type="entry name" value="HIS_KIN"/>
    <property type="match status" value="1"/>
</dbReference>
<dbReference type="Gene3D" id="3.30.565.10">
    <property type="entry name" value="Histidine kinase-like ATPase, C-terminal domain"/>
    <property type="match status" value="1"/>
</dbReference>
<evidence type="ECO:0000256" key="5">
    <source>
        <dbReference type="ARBA" id="ARBA00022777"/>
    </source>
</evidence>
<keyword evidence="10" id="KW-1185">Reference proteome</keyword>
<name>A0ABW3T586_9CAUL</name>
<reference evidence="10" key="1">
    <citation type="journal article" date="2019" name="Int. J. Syst. Evol. Microbiol.">
        <title>The Global Catalogue of Microorganisms (GCM) 10K type strain sequencing project: providing services to taxonomists for standard genome sequencing and annotation.</title>
        <authorList>
            <consortium name="The Broad Institute Genomics Platform"/>
            <consortium name="The Broad Institute Genome Sequencing Center for Infectious Disease"/>
            <person name="Wu L."/>
            <person name="Ma J."/>
        </authorList>
    </citation>
    <scope>NUCLEOTIDE SEQUENCE [LARGE SCALE GENOMIC DNA]</scope>
    <source>
        <strain evidence="10">CCUG 55074</strain>
    </source>
</reference>
<sequence length="541" mass="57343">MNALKLSREQVGLLFPAFLETDADLRVVVIGPALQRLVKQDLVGESLTAFATFEQPLGDSDVDVLVLRQSSLKLRLASEDLLLRGVVLKLACGYLFCLSHAVERPQQLLQRGLRMEDFSPADGGLPLALALGLKDELLSETRDLVADLAQARDAAVAGSRAKSVFLANMSHEIRTPLNGVTGVAGALARTKLTADQRDLLSVIQASGRTLERLLSDVLDVAQGESGQLALHEAPCDLRAAVEAAVFPLRLQAAEKGLAFDLAFDLSDHPLVVIDETRLKQVLVCLVSNAIRFTPQGGVHITVNCGSGPGEALVMTLKVADTGVGFDEGQAAALYAPFEQASAGPGASSGGLGLGLAIAKTLCERMGGDIAASSRLGVGSLFQVRLPVRPLPVTATGADEPGGAIANEHGRPFRVLLAEDHPTNQTVIRLILEPHGVNLVIAGDGLEALDRFKAAEFDLILMDLRMPGLNGLELTSAIRSLEFSTLSRRTPIIIVSADALPEHRRAGLDAGADHYLPKPITPESLLEAIDKVLSDVDTVVEF</sequence>
<comment type="caution">
    <text evidence="9">The sequence shown here is derived from an EMBL/GenBank/DDBJ whole genome shotgun (WGS) entry which is preliminary data.</text>
</comment>
<dbReference type="InterPro" id="IPR042463">
    <property type="entry name" value="HNOB_dom_associated_sf"/>
</dbReference>
<evidence type="ECO:0000259" key="7">
    <source>
        <dbReference type="PROSITE" id="PS50109"/>
    </source>
</evidence>
<gene>
    <name evidence="9" type="ORF">ACFQ27_15640</name>
</gene>
<dbReference type="SUPFAM" id="SSF52172">
    <property type="entry name" value="CheY-like"/>
    <property type="match status" value="1"/>
</dbReference>
<evidence type="ECO:0000256" key="3">
    <source>
        <dbReference type="ARBA" id="ARBA00022553"/>
    </source>
</evidence>
<dbReference type="PANTHER" id="PTHR43047:SF78">
    <property type="entry name" value="SENSORY_REGULATORY PROTEIN RPFC"/>
    <property type="match status" value="1"/>
</dbReference>
<keyword evidence="5" id="KW-0418">Kinase</keyword>
<protein>
    <recommendedName>
        <fullName evidence="2">histidine kinase</fullName>
        <ecNumber evidence="2">2.7.13.3</ecNumber>
    </recommendedName>
</protein>
<dbReference type="SUPFAM" id="SSF47384">
    <property type="entry name" value="Homodimeric domain of signal transducing histidine kinase"/>
    <property type="match status" value="1"/>
</dbReference>
<dbReference type="InterPro" id="IPR005467">
    <property type="entry name" value="His_kinase_dom"/>
</dbReference>
<evidence type="ECO:0000313" key="9">
    <source>
        <dbReference type="EMBL" id="MFD1192021.1"/>
    </source>
</evidence>
<dbReference type="Gene3D" id="3.40.50.2300">
    <property type="match status" value="1"/>
</dbReference>
<keyword evidence="3 6" id="KW-0597">Phosphoprotein</keyword>
<feature type="domain" description="Response regulatory" evidence="8">
    <location>
        <begin position="413"/>
        <end position="532"/>
    </location>
</feature>
<dbReference type="InterPro" id="IPR011006">
    <property type="entry name" value="CheY-like_superfamily"/>
</dbReference>
<dbReference type="InterPro" id="IPR003594">
    <property type="entry name" value="HATPase_dom"/>
</dbReference>
<dbReference type="PANTHER" id="PTHR43047">
    <property type="entry name" value="TWO-COMPONENT HISTIDINE PROTEIN KINASE"/>
    <property type="match status" value="1"/>
</dbReference>
<keyword evidence="4" id="KW-0808">Transferase</keyword>
<dbReference type="SMART" id="SM00448">
    <property type="entry name" value="REC"/>
    <property type="match status" value="1"/>
</dbReference>
<dbReference type="InterPro" id="IPR036890">
    <property type="entry name" value="HATPase_C_sf"/>
</dbReference>
<dbReference type="EMBL" id="JBHTLQ010000041">
    <property type="protein sequence ID" value="MFD1192021.1"/>
    <property type="molecule type" value="Genomic_DNA"/>
</dbReference>
<dbReference type="SUPFAM" id="SSF55874">
    <property type="entry name" value="ATPase domain of HSP90 chaperone/DNA topoisomerase II/histidine kinase"/>
    <property type="match status" value="1"/>
</dbReference>
<comment type="catalytic activity">
    <reaction evidence="1">
        <text>ATP + protein L-histidine = ADP + protein N-phospho-L-histidine.</text>
        <dbReference type="EC" id="2.7.13.3"/>
    </reaction>
</comment>
<organism evidence="9 10">
    <name type="scientific">Phenylobacterium conjunctum</name>
    <dbReference type="NCBI Taxonomy" id="1298959"/>
    <lineage>
        <taxon>Bacteria</taxon>
        <taxon>Pseudomonadati</taxon>
        <taxon>Pseudomonadota</taxon>
        <taxon>Alphaproteobacteria</taxon>
        <taxon>Caulobacterales</taxon>
        <taxon>Caulobacteraceae</taxon>
        <taxon>Phenylobacterium</taxon>
    </lineage>
</organism>
<dbReference type="CDD" id="cd17546">
    <property type="entry name" value="REC_hyHK_CKI1_RcsC-like"/>
    <property type="match status" value="1"/>
</dbReference>
<dbReference type="PROSITE" id="PS50110">
    <property type="entry name" value="RESPONSE_REGULATORY"/>
    <property type="match status" value="1"/>
</dbReference>
<evidence type="ECO:0000256" key="4">
    <source>
        <dbReference type="ARBA" id="ARBA00022679"/>
    </source>
</evidence>
<dbReference type="SMART" id="SM00388">
    <property type="entry name" value="HisKA"/>
    <property type="match status" value="1"/>
</dbReference>
<evidence type="ECO:0000256" key="2">
    <source>
        <dbReference type="ARBA" id="ARBA00012438"/>
    </source>
</evidence>
<dbReference type="SMART" id="SM00387">
    <property type="entry name" value="HATPase_c"/>
    <property type="match status" value="1"/>
</dbReference>
<dbReference type="InterPro" id="IPR003661">
    <property type="entry name" value="HisK_dim/P_dom"/>
</dbReference>
<evidence type="ECO:0000256" key="1">
    <source>
        <dbReference type="ARBA" id="ARBA00000085"/>
    </source>
</evidence>
<evidence type="ECO:0000259" key="8">
    <source>
        <dbReference type="PROSITE" id="PS50110"/>
    </source>
</evidence>
<dbReference type="InterPro" id="IPR004358">
    <property type="entry name" value="Sig_transdc_His_kin-like_C"/>
</dbReference>
<feature type="modified residue" description="4-aspartylphosphate" evidence="6">
    <location>
        <position position="462"/>
    </location>
</feature>
<dbReference type="EC" id="2.7.13.3" evidence="2"/>
<proteinExistence type="predicted"/>
<evidence type="ECO:0000256" key="6">
    <source>
        <dbReference type="PROSITE-ProRule" id="PRU00169"/>
    </source>
</evidence>
<dbReference type="InterPro" id="IPR036097">
    <property type="entry name" value="HisK_dim/P_sf"/>
</dbReference>
<dbReference type="CDD" id="cd00082">
    <property type="entry name" value="HisKA"/>
    <property type="match status" value="1"/>
</dbReference>
<dbReference type="Gene3D" id="3.30.450.260">
    <property type="entry name" value="Haem NO binding associated domain"/>
    <property type="match status" value="1"/>
</dbReference>
<dbReference type="RefSeq" id="WP_377354250.1">
    <property type="nucleotide sequence ID" value="NZ_JBHTLQ010000041.1"/>
</dbReference>
<dbReference type="Gene3D" id="1.10.287.130">
    <property type="match status" value="1"/>
</dbReference>
<feature type="domain" description="Histidine kinase" evidence="7">
    <location>
        <begin position="168"/>
        <end position="389"/>
    </location>
</feature>
<accession>A0ABW3T586</accession>
<evidence type="ECO:0000313" key="10">
    <source>
        <dbReference type="Proteomes" id="UP001597216"/>
    </source>
</evidence>